<dbReference type="PANTHER" id="PTHR19308:SF58">
    <property type="entry name" value="POLYKETIDE CYCLASE_DEHYDRASE AND LIPID TRANSPORT SUPERFAMILY PROTEIN"/>
    <property type="match status" value="1"/>
</dbReference>
<organism evidence="3 4">
    <name type="scientific">Trapa incisa</name>
    <dbReference type="NCBI Taxonomy" id="236973"/>
    <lineage>
        <taxon>Eukaryota</taxon>
        <taxon>Viridiplantae</taxon>
        <taxon>Streptophyta</taxon>
        <taxon>Embryophyta</taxon>
        <taxon>Tracheophyta</taxon>
        <taxon>Spermatophyta</taxon>
        <taxon>Magnoliopsida</taxon>
        <taxon>eudicotyledons</taxon>
        <taxon>Gunneridae</taxon>
        <taxon>Pentapetalae</taxon>
        <taxon>rosids</taxon>
        <taxon>malvids</taxon>
        <taxon>Myrtales</taxon>
        <taxon>Lythraceae</taxon>
        <taxon>Trapa</taxon>
    </lineage>
</organism>
<sequence>MALFSLIYEVFQRPTISGVVGELVMLMVPVWIAVIVGILVGWAWKPKWAYLGKELLDGSIESRQVFPSSHSASKSSILSFNPMKLQFPSYIPWISDDGAKEDFSVPPTAFSESSSVLQERDASSLVMDDDLQHLWQLVEVKDGGPAWIQMMERSTSTMSYKAWRWDPETGPPQYRSSTIFEDATPEMVRDFFWDDEFRKKWDNMLIHASTIEECPTTGSMIVQWVRKFPFFCSDREYIIGRRIWESGHWYYCVTKGVPCSSVPRKNKPRRVDLYYSSWCIRAVESKRGYGQLTACEVLLFHHEDMGIPWEIAKLGIRHGMWGAVKKIDPGLRAYQKGRVMGLSLSHCATMAHINTKISADYLRSLESVDSHISEMENGNTSDKHPGGSIPRLVIISGAIALACTLDRGLVTKALIFGVARRFGTIGKRL</sequence>
<gene>
    <name evidence="3" type="ORF">SAY87_010097</name>
</gene>
<name>A0AAN7JHV8_9MYRT</name>
<dbReference type="AlphaFoldDB" id="A0AAN7JHV8"/>
<dbReference type="PROSITE" id="PS50848">
    <property type="entry name" value="START"/>
    <property type="match status" value="1"/>
</dbReference>
<feature type="transmembrane region" description="Helical" evidence="1">
    <location>
        <begin position="23"/>
        <end position="44"/>
    </location>
</feature>
<evidence type="ECO:0000259" key="2">
    <source>
        <dbReference type="PROSITE" id="PS50848"/>
    </source>
</evidence>
<reference evidence="3 4" key="1">
    <citation type="journal article" date="2023" name="Hortic Res">
        <title>Pangenome of water caltrop reveals structural variations and asymmetric subgenome divergence after allopolyploidization.</title>
        <authorList>
            <person name="Zhang X."/>
            <person name="Chen Y."/>
            <person name="Wang L."/>
            <person name="Yuan Y."/>
            <person name="Fang M."/>
            <person name="Shi L."/>
            <person name="Lu R."/>
            <person name="Comes H.P."/>
            <person name="Ma Y."/>
            <person name="Chen Y."/>
            <person name="Huang G."/>
            <person name="Zhou Y."/>
            <person name="Zheng Z."/>
            <person name="Qiu Y."/>
        </authorList>
    </citation>
    <scope>NUCLEOTIDE SEQUENCE [LARGE SCALE GENOMIC DNA]</scope>
    <source>
        <tissue evidence="3">Roots</tissue>
    </source>
</reference>
<feature type="domain" description="START" evidence="2">
    <location>
        <begin position="145"/>
        <end position="336"/>
    </location>
</feature>
<keyword evidence="4" id="KW-1185">Reference proteome</keyword>
<keyword evidence="1" id="KW-0812">Transmembrane</keyword>
<proteinExistence type="predicted"/>
<dbReference type="InterPro" id="IPR051213">
    <property type="entry name" value="START_lipid_transfer"/>
</dbReference>
<dbReference type="GO" id="GO:0005737">
    <property type="term" value="C:cytoplasm"/>
    <property type="evidence" value="ECO:0007669"/>
    <property type="project" value="UniProtKB-ARBA"/>
</dbReference>
<protein>
    <recommendedName>
        <fullName evidence="2">START domain-containing protein</fullName>
    </recommendedName>
</protein>
<dbReference type="EMBL" id="JAXIOK010000022">
    <property type="protein sequence ID" value="KAK4743785.1"/>
    <property type="molecule type" value="Genomic_DNA"/>
</dbReference>
<dbReference type="Gene3D" id="3.30.530.20">
    <property type="match status" value="1"/>
</dbReference>
<keyword evidence="1" id="KW-0472">Membrane</keyword>
<dbReference type="SUPFAM" id="SSF55961">
    <property type="entry name" value="Bet v1-like"/>
    <property type="match status" value="1"/>
</dbReference>
<dbReference type="InterPro" id="IPR002913">
    <property type="entry name" value="START_lipid-bd_dom"/>
</dbReference>
<dbReference type="PANTHER" id="PTHR19308">
    <property type="entry name" value="PHOSPHATIDYLCHOLINE TRANSFER PROTEIN"/>
    <property type="match status" value="1"/>
</dbReference>
<dbReference type="CDD" id="cd08870">
    <property type="entry name" value="START_STARD2_7-like"/>
    <property type="match status" value="1"/>
</dbReference>
<evidence type="ECO:0000313" key="4">
    <source>
        <dbReference type="Proteomes" id="UP001345219"/>
    </source>
</evidence>
<evidence type="ECO:0000256" key="1">
    <source>
        <dbReference type="SAM" id="Phobius"/>
    </source>
</evidence>
<dbReference type="InterPro" id="IPR023393">
    <property type="entry name" value="START-like_dom_sf"/>
</dbReference>
<dbReference type="GO" id="GO:0008289">
    <property type="term" value="F:lipid binding"/>
    <property type="evidence" value="ECO:0007669"/>
    <property type="project" value="InterPro"/>
</dbReference>
<keyword evidence="1" id="KW-1133">Transmembrane helix</keyword>
<accession>A0AAN7JHV8</accession>
<dbReference type="FunFam" id="3.30.530.20:FF:000006">
    <property type="entry name" value="StAR-related lipid transfer protein 7, mitochondrial"/>
    <property type="match status" value="1"/>
</dbReference>
<dbReference type="Pfam" id="PF01852">
    <property type="entry name" value="START"/>
    <property type="match status" value="1"/>
</dbReference>
<dbReference type="Proteomes" id="UP001345219">
    <property type="component" value="Chromosome 9"/>
</dbReference>
<comment type="caution">
    <text evidence="3">The sequence shown here is derived from an EMBL/GenBank/DDBJ whole genome shotgun (WGS) entry which is preliminary data.</text>
</comment>
<evidence type="ECO:0000313" key="3">
    <source>
        <dbReference type="EMBL" id="KAK4743785.1"/>
    </source>
</evidence>